<name>A0ABT2EAV8_9GAMM</name>
<dbReference type="SMART" id="SM00460">
    <property type="entry name" value="TGc"/>
    <property type="match status" value="1"/>
</dbReference>
<sequence length="304" mass="34083">MRYRLRHTTRYHYSAPVTLCHSEARVLPRQTEHQRCGPSQLIISPSPQVQMERCDLFGNRVLYFAIENVHRHLDVTVVTTLDTEALAPLPAASPPWEQVRDALEHTSTVELLLYRHDSPFIRRQAALARLARRCFTPNRPIVEAALALNRWIFDNFEYVPNATTLATPLDDVLAHRRGVCQDFAHLFIGTLRSIGLVARYVSGYLETRPPPGQARLVGADASHAWLALWIPEWGWLALDPTNGIVAGAQHPVLGWGRDYADITPLKGVMNGGGKHRLEVEVDVMPIAEEASAREATSATDQRRG</sequence>
<dbReference type="Proteomes" id="UP001165542">
    <property type="component" value="Unassembled WGS sequence"/>
</dbReference>
<dbReference type="PANTHER" id="PTHR33490">
    <property type="entry name" value="BLR5614 PROTEIN-RELATED"/>
    <property type="match status" value="1"/>
</dbReference>
<comment type="caution">
    <text evidence="2">The sequence shown here is derived from an EMBL/GenBank/DDBJ whole genome shotgun (WGS) entry which is preliminary data.</text>
</comment>
<dbReference type="RefSeq" id="WP_259035214.1">
    <property type="nucleotide sequence ID" value="NZ_JAJISC010000002.1"/>
</dbReference>
<dbReference type="InterPro" id="IPR002931">
    <property type="entry name" value="Transglutaminase-like"/>
</dbReference>
<feature type="domain" description="Transglutaminase-like" evidence="1">
    <location>
        <begin position="172"/>
        <end position="242"/>
    </location>
</feature>
<dbReference type="Pfam" id="PF01841">
    <property type="entry name" value="Transglut_core"/>
    <property type="match status" value="1"/>
</dbReference>
<dbReference type="InterPro" id="IPR038765">
    <property type="entry name" value="Papain-like_cys_pep_sf"/>
</dbReference>
<dbReference type="PANTHER" id="PTHR33490:SF7">
    <property type="entry name" value="BLR2979 PROTEIN"/>
    <property type="match status" value="1"/>
</dbReference>
<dbReference type="EMBL" id="JAJISC010000002">
    <property type="protein sequence ID" value="MCS2608706.1"/>
    <property type="molecule type" value="Genomic_DNA"/>
</dbReference>
<organism evidence="2 3">
    <name type="scientific">Halomonas dongshanensis</name>
    <dbReference type="NCBI Taxonomy" id="2890835"/>
    <lineage>
        <taxon>Bacteria</taxon>
        <taxon>Pseudomonadati</taxon>
        <taxon>Pseudomonadota</taxon>
        <taxon>Gammaproteobacteria</taxon>
        <taxon>Oceanospirillales</taxon>
        <taxon>Halomonadaceae</taxon>
        <taxon>Halomonas</taxon>
    </lineage>
</organism>
<dbReference type="InterPro" id="IPR013589">
    <property type="entry name" value="Bac_transglu_N"/>
</dbReference>
<proteinExistence type="predicted"/>
<evidence type="ECO:0000313" key="2">
    <source>
        <dbReference type="EMBL" id="MCS2608706.1"/>
    </source>
</evidence>
<keyword evidence="3" id="KW-1185">Reference proteome</keyword>
<evidence type="ECO:0000259" key="1">
    <source>
        <dbReference type="SMART" id="SM00460"/>
    </source>
</evidence>
<reference evidence="2" key="1">
    <citation type="submission" date="2021-11" db="EMBL/GenBank/DDBJ databases">
        <title>Halomonas sp., isolated from a coastal aquaculture zone in Dongshan Bay.</title>
        <authorList>
            <person name="Lin W."/>
        </authorList>
    </citation>
    <scope>NUCLEOTIDE SEQUENCE</scope>
    <source>
        <strain evidence="2">Yzlin-01</strain>
    </source>
</reference>
<dbReference type="Gene3D" id="3.10.620.30">
    <property type="match status" value="1"/>
</dbReference>
<dbReference type="Pfam" id="PF08379">
    <property type="entry name" value="Bact_transglu_N"/>
    <property type="match status" value="1"/>
</dbReference>
<accession>A0ABT2EAV8</accession>
<protein>
    <submittedName>
        <fullName evidence="2">Transglutaminase family protein</fullName>
    </submittedName>
</protein>
<evidence type="ECO:0000313" key="3">
    <source>
        <dbReference type="Proteomes" id="UP001165542"/>
    </source>
</evidence>
<dbReference type="SUPFAM" id="SSF54001">
    <property type="entry name" value="Cysteine proteinases"/>
    <property type="match status" value="1"/>
</dbReference>
<gene>
    <name evidence="2" type="ORF">LLY24_05130</name>
</gene>